<evidence type="ECO:0000256" key="2">
    <source>
        <dbReference type="PIRNR" id="PIRNR026508"/>
    </source>
</evidence>
<name>A0AA95KMY8_9GAMM</name>
<dbReference type="InterPro" id="IPR008863">
    <property type="entry name" value="Toxic_anion-R_TelA"/>
</dbReference>
<dbReference type="PIRSF" id="PIRSF026508">
    <property type="entry name" value="TelA"/>
    <property type="match status" value="1"/>
</dbReference>
<organism evidence="4">
    <name type="scientific">Candidatus Thiothrix putei</name>
    <dbReference type="NCBI Taxonomy" id="3080811"/>
    <lineage>
        <taxon>Bacteria</taxon>
        <taxon>Pseudomonadati</taxon>
        <taxon>Pseudomonadota</taxon>
        <taxon>Gammaproteobacteria</taxon>
        <taxon>Thiotrichales</taxon>
        <taxon>Thiotrichaceae</taxon>
        <taxon>Thiothrix</taxon>
    </lineage>
</organism>
<dbReference type="AlphaFoldDB" id="A0AA95KMY8"/>
<dbReference type="KEGG" id="tput:QJT81_15610"/>
<reference evidence="4" key="1">
    <citation type="journal article" date="2023" name="Int. J. Mol. Sci.">
        <title>Metagenomics Revealed a New Genus 'Candidatus Thiocaldithrix dubininis' gen. nov., sp. nov. and a New Species 'Candidatus Thiothrix putei' sp. nov. in the Family Thiotrichaceae, Some Members of Which Have Traits of Both Na+- and H+-Motive Energetics.</title>
        <authorList>
            <person name="Ravin N.V."/>
            <person name="Muntyan M.S."/>
            <person name="Smolyakov D.D."/>
            <person name="Rudenko T.S."/>
            <person name="Beletsky A.V."/>
            <person name="Mardanov A.V."/>
            <person name="Grabovich M.Y."/>
        </authorList>
    </citation>
    <scope>NUCLEOTIDE SEQUENCE</scope>
    <source>
        <strain evidence="4">GKL-02</strain>
    </source>
</reference>
<dbReference type="EMBL" id="CP124756">
    <property type="protein sequence ID" value="WGZ93227.1"/>
    <property type="molecule type" value="Genomic_DNA"/>
</dbReference>
<dbReference type="PANTHER" id="PTHR38432">
    <property type="entry name" value="TELA-LIKE PROTEIN SAOUHSC_01408"/>
    <property type="match status" value="1"/>
</dbReference>
<keyword evidence="3" id="KW-0175">Coiled coil</keyword>
<gene>
    <name evidence="4" type="ORF">QJT81_15610</name>
</gene>
<evidence type="ECO:0000313" key="4">
    <source>
        <dbReference type="EMBL" id="WGZ93227.1"/>
    </source>
</evidence>
<protein>
    <submittedName>
        <fullName evidence="4">Toxic anion resistance protein</fullName>
    </submittedName>
</protein>
<dbReference type="Proteomes" id="UP001301326">
    <property type="component" value="Chromosome"/>
</dbReference>
<proteinExistence type="inferred from homology"/>
<sequence>MNETQTTTTVTQTAPAIVPGTALAPLPEMTTELVAYAQADDTNKSKLETIIAEIDMSDRSSIMFFGTKTQEQMTAISEKMLNGVKNKDIGSAGKSLTNMVVAIKGFDIDSLNPNDEPSWWEKLIGKAKPVVEFLNKYEEVRKQIDTITDEMEGHKTQLLTDVVTLDKLYEANLEFFHNLEAYIAAGEEKLRRLEATEIPELVAKVEANTTDMILAQNLRDLRSSRDDLERRVHDLRLTRQVAMQSLPSIRLVQENDKTLINKINSTLINTVPLWKNQLAQAVTIFRMSDAAEVVKKASDLTNELLEKNAETLRMGNAETRKQMERGVFDIQSVKKANQSLIDTINDSLRIADEGKAMRAKAEEEIKVMESELRHALTSAKAKADSPRQGV</sequence>
<accession>A0AA95KMY8</accession>
<reference evidence="4" key="2">
    <citation type="submission" date="2023-04" db="EMBL/GenBank/DDBJ databases">
        <authorList>
            <person name="Beletskiy A.V."/>
            <person name="Mardanov A.V."/>
            <person name="Ravin N.V."/>
        </authorList>
    </citation>
    <scope>NUCLEOTIDE SEQUENCE</scope>
    <source>
        <strain evidence="4">GKL-02</strain>
    </source>
</reference>
<feature type="coiled-coil region" evidence="3">
    <location>
        <begin position="351"/>
        <end position="378"/>
    </location>
</feature>
<dbReference type="PANTHER" id="PTHR38432:SF1">
    <property type="entry name" value="TELA-LIKE PROTEIN SAOUHSC_01408"/>
    <property type="match status" value="1"/>
</dbReference>
<evidence type="ECO:0000256" key="3">
    <source>
        <dbReference type="SAM" id="Coils"/>
    </source>
</evidence>
<dbReference type="Pfam" id="PF05816">
    <property type="entry name" value="TelA"/>
    <property type="match status" value="1"/>
</dbReference>
<feature type="coiled-coil region" evidence="3">
    <location>
        <begin position="130"/>
        <end position="157"/>
    </location>
</feature>
<comment type="similarity">
    <text evidence="1 2">Belongs to the TelA family.</text>
</comment>
<evidence type="ECO:0000256" key="1">
    <source>
        <dbReference type="ARBA" id="ARBA00005541"/>
    </source>
</evidence>